<accession>A0ACC0PPQ8</accession>
<keyword evidence="2" id="KW-1185">Reference proteome</keyword>
<comment type="caution">
    <text evidence="1">The sequence shown here is derived from an EMBL/GenBank/DDBJ whole genome shotgun (WGS) entry which is preliminary data.</text>
</comment>
<protein>
    <submittedName>
        <fullName evidence="1">Uncharacterized protein</fullName>
    </submittedName>
</protein>
<organism evidence="1 2">
    <name type="scientific">Rhododendron molle</name>
    <name type="common">Chinese azalea</name>
    <name type="synonym">Azalea mollis</name>
    <dbReference type="NCBI Taxonomy" id="49168"/>
    <lineage>
        <taxon>Eukaryota</taxon>
        <taxon>Viridiplantae</taxon>
        <taxon>Streptophyta</taxon>
        <taxon>Embryophyta</taxon>
        <taxon>Tracheophyta</taxon>
        <taxon>Spermatophyta</taxon>
        <taxon>Magnoliopsida</taxon>
        <taxon>eudicotyledons</taxon>
        <taxon>Gunneridae</taxon>
        <taxon>Pentapetalae</taxon>
        <taxon>asterids</taxon>
        <taxon>Ericales</taxon>
        <taxon>Ericaceae</taxon>
        <taxon>Ericoideae</taxon>
        <taxon>Rhodoreae</taxon>
        <taxon>Rhododendron</taxon>
    </lineage>
</organism>
<evidence type="ECO:0000313" key="2">
    <source>
        <dbReference type="Proteomes" id="UP001062846"/>
    </source>
</evidence>
<evidence type="ECO:0000313" key="1">
    <source>
        <dbReference type="EMBL" id="KAI8567465.1"/>
    </source>
</evidence>
<sequence length="416" mass="44561">MASSSSSSSSSIPPNLNLLVSNLTSFVIVKLDSSNYIIWQCQFQNILRANGLIGYVDGSIKCPPLKVTDANGKEVLNESAQIWSQLGTITMEQVSALLCSEAIHIESKVKQPSSDLNVAYTVARGGFSPGFSTRGGGFSNTSRGRGFGSNNNNNRGGRFSPSPGCGSFRGGAHSSFGGPHPPFGSPSSSFGGGFRGPIICQICNKLNHSALECRYCLNTGFYPSTSSYSPRAFVASSTSPGCSWVPSGLPTGLPNWYLDSAATNHVTNDAQNLDYYQPYSGFDQVTVGNGASLPIQHTGKGLLPTPNYSFQLNKVLHIPSMATNLLSINQLTKDNQCTVTFDSDSLVIQDKVTRQVLHRGANVNGLYQFVSSSPQAFINTTPVVSSSTSFTQQWHQLLGHPSSIKFQHILNKLQIP</sequence>
<gene>
    <name evidence="1" type="ORF">RHMOL_Rhmol02G0123900</name>
</gene>
<dbReference type="EMBL" id="CM046389">
    <property type="protein sequence ID" value="KAI8567465.1"/>
    <property type="molecule type" value="Genomic_DNA"/>
</dbReference>
<reference evidence="1" key="1">
    <citation type="submission" date="2022-02" db="EMBL/GenBank/DDBJ databases">
        <title>Plant Genome Project.</title>
        <authorList>
            <person name="Zhang R.-G."/>
        </authorList>
    </citation>
    <scope>NUCLEOTIDE SEQUENCE</scope>
    <source>
        <strain evidence="1">AT1</strain>
    </source>
</reference>
<dbReference type="Proteomes" id="UP001062846">
    <property type="component" value="Chromosome 2"/>
</dbReference>
<name>A0ACC0PPQ8_RHOML</name>
<proteinExistence type="predicted"/>